<dbReference type="InterPro" id="IPR014710">
    <property type="entry name" value="RmlC-like_jellyroll"/>
</dbReference>
<accession>A0A918XGC0</accession>
<comment type="cofactor">
    <cofactor evidence="8">
        <name>Zn(2+)</name>
        <dbReference type="ChEBI" id="CHEBI:29105"/>
    </cofactor>
    <text evidence="8">Binds 1 zinc ion per subunit.</text>
</comment>
<dbReference type="Gene3D" id="1.10.441.10">
    <property type="entry name" value="Phosphomannose Isomerase, domain 2"/>
    <property type="match status" value="1"/>
</dbReference>
<dbReference type="GO" id="GO:0005975">
    <property type="term" value="P:carbohydrate metabolic process"/>
    <property type="evidence" value="ECO:0007669"/>
    <property type="project" value="InterPro"/>
</dbReference>
<dbReference type="EC" id="5.3.1.8" evidence="3"/>
<evidence type="ECO:0000256" key="7">
    <source>
        <dbReference type="PIRSR" id="PIRSR001480-1"/>
    </source>
</evidence>
<feature type="binding site" evidence="8">
    <location>
        <position position="99"/>
    </location>
    <ligand>
        <name>Zn(2+)</name>
        <dbReference type="ChEBI" id="CHEBI:29105"/>
    </ligand>
</feature>
<dbReference type="InterPro" id="IPR016305">
    <property type="entry name" value="Mannose-6-P_Isomerase"/>
</dbReference>
<feature type="binding site" evidence="8">
    <location>
        <position position="259"/>
    </location>
    <ligand>
        <name>Zn(2+)</name>
        <dbReference type="ChEBI" id="CHEBI:29105"/>
    </ligand>
</feature>
<dbReference type="InterPro" id="IPR011051">
    <property type="entry name" value="RmlC_Cupin_sf"/>
</dbReference>
<dbReference type="GO" id="GO:0008270">
    <property type="term" value="F:zinc ion binding"/>
    <property type="evidence" value="ECO:0007669"/>
    <property type="project" value="InterPro"/>
</dbReference>
<keyword evidence="12" id="KW-1185">Reference proteome</keyword>
<dbReference type="GO" id="GO:0004476">
    <property type="term" value="F:mannose-6-phosphate isomerase activity"/>
    <property type="evidence" value="ECO:0007669"/>
    <property type="project" value="UniProtKB-EC"/>
</dbReference>
<dbReference type="Proteomes" id="UP000654947">
    <property type="component" value="Unassembled WGS sequence"/>
</dbReference>
<comment type="caution">
    <text evidence="11">The sequence shown here is derived from an EMBL/GenBank/DDBJ whole genome shotgun (WGS) entry which is preliminary data.</text>
</comment>
<dbReference type="InterPro" id="IPR001250">
    <property type="entry name" value="Man6P_Isoase-1"/>
</dbReference>
<dbReference type="Pfam" id="PF20511">
    <property type="entry name" value="PMI_typeI_cat"/>
    <property type="match status" value="1"/>
</dbReference>
<keyword evidence="5 8" id="KW-0862">Zinc</keyword>
<sequence>MHRLTNQVRPYAWGARTAIPDLLGTESDGTPQAELWLGAHHGAPSSARSADGSAHPLPSLISDAPQRVLGPEVTERFGARLPFLLKYLAAEQPLSLQVHPNAERARQGFDAEEDRGIPLDAPHRNYRDPHHKPELLLALEPFEALCGFREPEAARYDLRDLTCELARDLRGDLADADTHRALRSALTRLLTLSEDRRERLLSDFVAEWSTCDRRGPHGRIVPDLAERYPGDPGAVASLLLNRITLWPGQALFLPAGNLHAYLQGTAIEVMASSDNVLRAGLTGKHVDATELLEVVDFSVLPIPYAQPEFLDGRREYRPGAPEFALHEIGPGRITAHLPGQGPCVVLVLDGQVELVAEVGQGMTLSRGESVFVPADSGAVKIEGRGHVVAATVGAASNVVVGAASGAPVGSSAGSAAVARAAASVGVSAGATAGPDSGGVTRASVPAAPASAHRSRG</sequence>
<dbReference type="PIRSF" id="PIRSF001480">
    <property type="entry name" value="Mannose-6-phosphate_isomerase"/>
    <property type="match status" value="1"/>
</dbReference>
<reference evidence="11 12" key="1">
    <citation type="journal article" date="2014" name="Int. J. Syst. Evol. Microbiol.">
        <title>Complete genome sequence of Corynebacterium casei LMG S-19264T (=DSM 44701T), isolated from a smear-ripened cheese.</title>
        <authorList>
            <consortium name="US DOE Joint Genome Institute (JGI-PGF)"/>
            <person name="Walter F."/>
            <person name="Albersmeier A."/>
            <person name="Kalinowski J."/>
            <person name="Ruckert C."/>
        </authorList>
    </citation>
    <scope>NUCLEOTIDE SEQUENCE [LARGE SCALE GENOMIC DNA]</scope>
    <source>
        <strain evidence="11 12">KCTC 19473</strain>
    </source>
</reference>
<organism evidence="11 12">
    <name type="scientific">Nocardiopsis kunsanensis</name>
    <dbReference type="NCBI Taxonomy" id="141693"/>
    <lineage>
        <taxon>Bacteria</taxon>
        <taxon>Bacillati</taxon>
        <taxon>Actinomycetota</taxon>
        <taxon>Actinomycetes</taxon>
        <taxon>Streptosporangiales</taxon>
        <taxon>Nocardiopsidaceae</taxon>
        <taxon>Nocardiopsis</taxon>
    </lineage>
</organism>
<dbReference type="PRINTS" id="PR00714">
    <property type="entry name" value="MAN6PISMRASE"/>
</dbReference>
<evidence type="ECO:0000256" key="4">
    <source>
        <dbReference type="ARBA" id="ARBA00022723"/>
    </source>
</evidence>
<dbReference type="CDD" id="cd07011">
    <property type="entry name" value="cupin_PMI_type_I_N"/>
    <property type="match status" value="1"/>
</dbReference>
<dbReference type="PANTHER" id="PTHR10309">
    <property type="entry name" value="MANNOSE-6-PHOSPHATE ISOMERASE"/>
    <property type="match status" value="1"/>
</dbReference>
<evidence type="ECO:0000313" key="12">
    <source>
        <dbReference type="Proteomes" id="UP000654947"/>
    </source>
</evidence>
<dbReference type="GO" id="GO:0005829">
    <property type="term" value="C:cytosol"/>
    <property type="evidence" value="ECO:0007669"/>
    <property type="project" value="TreeGrafter"/>
</dbReference>
<proteinExistence type="inferred from homology"/>
<comment type="similarity">
    <text evidence="2">Belongs to the mannose-6-phosphate isomerase type 1 family.</text>
</comment>
<evidence type="ECO:0000259" key="10">
    <source>
        <dbReference type="Pfam" id="PF20511"/>
    </source>
</evidence>
<feature type="domain" description="Phosphomannose isomerase type I catalytic" evidence="10">
    <location>
        <begin position="1"/>
        <end position="149"/>
    </location>
</feature>
<evidence type="ECO:0000256" key="9">
    <source>
        <dbReference type="SAM" id="MobiDB-lite"/>
    </source>
</evidence>
<evidence type="ECO:0000256" key="5">
    <source>
        <dbReference type="ARBA" id="ARBA00022833"/>
    </source>
</evidence>
<dbReference type="Gene3D" id="2.60.120.10">
    <property type="entry name" value="Jelly Rolls"/>
    <property type="match status" value="2"/>
</dbReference>
<dbReference type="GO" id="GO:0009298">
    <property type="term" value="P:GDP-mannose biosynthetic process"/>
    <property type="evidence" value="ECO:0007669"/>
    <property type="project" value="InterPro"/>
</dbReference>
<dbReference type="PANTHER" id="PTHR10309:SF0">
    <property type="entry name" value="MANNOSE-6-PHOSPHATE ISOMERASE"/>
    <property type="match status" value="1"/>
</dbReference>
<feature type="binding site" evidence="8">
    <location>
        <position position="134"/>
    </location>
    <ligand>
        <name>Zn(2+)</name>
        <dbReference type="ChEBI" id="CHEBI:29105"/>
    </ligand>
</feature>
<evidence type="ECO:0000256" key="1">
    <source>
        <dbReference type="ARBA" id="ARBA00000757"/>
    </source>
</evidence>
<evidence type="ECO:0000256" key="2">
    <source>
        <dbReference type="ARBA" id="ARBA00010772"/>
    </source>
</evidence>
<protein>
    <recommendedName>
        <fullName evidence="3">mannose-6-phosphate isomerase</fullName>
        <ecNumber evidence="3">5.3.1.8</ecNumber>
    </recommendedName>
</protein>
<gene>
    <name evidence="11" type="ORF">GCM10007147_31470</name>
</gene>
<evidence type="ECO:0000256" key="8">
    <source>
        <dbReference type="PIRSR" id="PIRSR001480-2"/>
    </source>
</evidence>
<evidence type="ECO:0000256" key="3">
    <source>
        <dbReference type="ARBA" id="ARBA00011956"/>
    </source>
</evidence>
<evidence type="ECO:0000313" key="11">
    <source>
        <dbReference type="EMBL" id="GHD30025.1"/>
    </source>
</evidence>
<comment type="catalytic activity">
    <reaction evidence="1">
        <text>D-mannose 6-phosphate = D-fructose 6-phosphate</text>
        <dbReference type="Rhea" id="RHEA:12356"/>
        <dbReference type="ChEBI" id="CHEBI:58735"/>
        <dbReference type="ChEBI" id="CHEBI:61527"/>
        <dbReference type="EC" id="5.3.1.8"/>
    </reaction>
</comment>
<feature type="active site" evidence="7">
    <location>
        <position position="278"/>
    </location>
</feature>
<feature type="region of interest" description="Disordered" evidence="9">
    <location>
        <begin position="428"/>
        <end position="456"/>
    </location>
</feature>
<keyword evidence="6 11" id="KW-0413">Isomerase</keyword>
<dbReference type="EMBL" id="BMXL01000017">
    <property type="protein sequence ID" value="GHD30025.1"/>
    <property type="molecule type" value="Genomic_DNA"/>
</dbReference>
<dbReference type="SUPFAM" id="SSF51182">
    <property type="entry name" value="RmlC-like cupins"/>
    <property type="match status" value="1"/>
</dbReference>
<name>A0A918XGC0_9ACTN</name>
<dbReference type="AlphaFoldDB" id="A0A918XGC0"/>
<keyword evidence="4 8" id="KW-0479">Metal-binding</keyword>
<evidence type="ECO:0000256" key="6">
    <source>
        <dbReference type="ARBA" id="ARBA00023235"/>
    </source>
</evidence>
<feature type="region of interest" description="Disordered" evidence="9">
    <location>
        <begin position="42"/>
        <end position="62"/>
    </location>
</feature>
<dbReference type="RefSeq" id="WP_193518216.1">
    <property type="nucleotide sequence ID" value="NZ_BMXL01000017.1"/>
</dbReference>
<feature type="binding site" evidence="8">
    <location>
        <position position="97"/>
    </location>
    <ligand>
        <name>Zn(2+)</name>
        <dbReference type="ChEBI" id="CHEBI:29105"/>
    </ligand>
</feature>
<dbReference type="NCBIfam" id="TIGR00218">
    <property type="entry name" value="manA"/>
    <property type="match status" value="1"/>
</dbReference>
<dbReference type="InterPro" id="IPR046457">
    <property type="entry name" value="PMI_typeI_cat"/>
</dbReference>